<dbReference type="KEGG" id="brz:CFK38_04165"/>
<dbReference type="RefSeq" id="WP_096801949.1">
    <property type="nucleotide sequence ID" value="NZ_CP023563.1"/>
</dbReference>
<dbReference type="Proteomes" id="UP000218165">
    <property type="component" value="Chromosome"/>
</dbReference>
<reference evidence="2" key="1">
    <citation type="submission" date="2017-09" db="EMBL/GenBank/DDBJ databases">
        <title>Brachybacterium sp. VM2412.</title>
        <authorList>
            <person name="Tak E.J."/>
            <person name="Bae J.-W."/>
        </authorList>
    </citation>
    <scope>NUCLEOTIDE SEQUENCE [LARGE SCALE GENOMIC DNA]</scope>
    <source>
        <strain evidence="2">VM2412</strain>
    </source>
</reference>
<evidence type="ECO:0000313" key="2">
    <source>
        <dbReference type="Proteomes" id="UP000218165"/>
    </source>
</evidence>
<protein>
    <submittedName>
        <fullName evidence="1">Uncharacterized protein</fullName>
    </submittedName>
</protein>
<dbReference type="EMBL" id="CP023563">
    <property type="protein sequence ID" value="ATG50809.1"/>
    <property type="molecule type" value="Genomic_DNA"/>
</dbReference>
<accession>A0A291GKD8</accession>
<dbReference type="AlphaFoldDB" id="A0A291GKD8"/>
<gene>
    <name evidence="1" type="ORF">CFK38_04165</name>
</gene>
<dbReference type="OrthoDB" id="6860803at2"/>
<proteinExistence type="predicted"/>
<organism evidence="1 2">
    <name type="scientific">Brachybacterium vulturis</name>
    <dbReference type="NCBI Taxonomy" id="2017484"/>
    <lineage>
        <taxon>Bacteria</taxon>
        <taxon>Bacillati</taxon>
        <taxon>Actinomycetota</taxon>
        <taxon>Actinomycetes</taxon>
        <taxon>Micrococcales</taxon>
        <taxon>Dermabacteraceae</taxon>
        <taxon>Brachybacterium</taxon>
    </lineage>
</organism>
<name>A0A291GKD8_9MICO</name>
<keyword evidence="2" id="KW-1185">Reference proteome</keyword>
<evidence type="ECO:0000313" key="1">
    <source>
        <dbReference type="EMBL" id="ATG50809.1"/>
    </source>
</evidence>
<sequence length="362" mass="38198">MATDSTKRIDIVSVGDASPHDAARVALGLGVSVPDMVRAFYQSPATLVDGIDEPLACALSDVLASLGCEVQVAEQDAPAPRTGPLLDVAVRVTDESRFERIAAAASTFLGCADDEARRLLLASPPVLVGQVSAATVEALQRRLGDGAEVITSDPSIARYDLLLGDCPAPSRSRLLSDLRAQGHDPAASGPWLLRDLTGTEAHDIWSTHQRIPSLRITNQDFYRFELVLDGGRPDEDGLAALLATGVPADVVPQLFDSLPIIVADELPDTEVKRLLSLLTAAGLEAHATLATFLHLGVRVTDWRSPTPARAALVAAGVADPPTTPPFTVGPWPDLTARLVRGMLQRSGAEADLTDADLIDAGR</sequence>